<keyword evidence="1" id="KW-1133">Transmembrane helix</keyword>
<keyword evidence="1" id="KW-0472">Membrane</keyword>
<protein>
    <submittedName>
        <fullName evidence="2">Uncharacterized protein</fullName>
    </submittedName>
</protein>
<gene>
    <name evidence="2" type="ORF">I6H56_07785</name>
</gene>
<feature type="transmembrane region" description="Helical" evidence="1">
    <location>
        <begin position="164"/>
        <end position="183"/>
    </location>
</feature>
<feature type="transmembrane region" description="Helical" evidence="1">
    <location>
        <begin position="105"/>
        <end position="123"/>
    </location>
</feature>
<organism evidence="2 3">
    <name type="scientific">Fusobacterium canifelinum</name>
    <dbReference type="NCBI Taxonomy" id="285729"/>
    <lineage>
        <taxon>Bacteria</taxon>
        <taxon>Fusobacteriati</taxon>
        <taxon>Fusobacteriota</taxon>
        <taxon>Fusobacteriia</taxon>
        <taxon>Fusobacteriales</taxon>
        <taxon>Fusobacteriaceae</taxon>
        <taxon>Fusobacterium</taxon>
    </lineage>
</organism>
<reference evidence="2 3" key="1">
    <citation type="submission" date="2020-12" db="EMBL/GenBank/DDBJ databases">
        <title>FDA dAtabase for Regulatory Grade micrObial Sequences (FDA-ARGOS): Supporting development and validation of Infectious Disease Dx tests.</title>
        <authorList>
            <person name="Sproer C."/>
            <person name="Gronow S."/>
            <person name="Severitt S."/>
            <person name="Schroder I."/>
            <person name="Tallon L."/>
            <person name="Sadzewicz L."/>
            <person name="Zhao X."/>
            <person name="Boylan J."/>
            <person name="Ott S."/>
            <person name="Bowen H."/>
            <person name="Vavikolanu K."/>
            <person name="Mehta A."/>
            <person name="Aluvathingal J."/>
            <person name="Nadendla S."/>
            <person name="Lowell S."/>
            <person name="Myers T."/>
            <person name="Yan Y."/>
            <person name="Sichtig H."/>
        </authorList>
    </citation>
    <scope>NUCLEOTIDE SEQUENCE [LARGE SCALE GENOMIC DNA]</scope>
    <source>
        <strain evidence="2 3">FDAARGOS_999</strain>
    </source>
</reference>
<evidence type="ECO:0000313" key="2">
    <source>
        <dbReference type="EMBL" id="QQB73219.1"/>
    </source>
</evidence>
<feature type="transmembrane region" description="Helical" evidence="1">
    <location>
        <begin position="17"/>
        <end position="38"/>
    </location>
</feature>
<keyword evidence="1" id="KW-0812">Transmembrane</keyword>
<evidence type="ECO:0000256" key="1">
    <source>
        <dbReference type="SAM" id="Phobius"/>
    </source>
</evidence>
<accession>A0A7T4FMH4</accession>
<sequence>MAIQNYVVLEKRDNHKLLTFLGVFIAFVIVTLFLYILAQKSKSTIYAPIVAVALPFLGAMGANYVAKRSNEKKRDNQDSWSNSEEGLTKIKKSRFSKFRPLGPDLTRFGFILSLISIYLSIYLSEVLNLTKILKKDYPNDSFSGIFMDVATNIFKAEWARKYLIQYWIWVTIFIIILVGTTIWGTKKIEKLRKEEQEQNMRNKENTSKFN</sequence>
<dbReference type="AlphaFoldDB" id="A0A7T4FMH4"/>
<evidence type="ECO:0000313" key="3">
    <source>
        <dbReference type="Proteomes" id="UP000595577"/>
    </source>
</evidence>
<dbReference type="Proteomes" id="UP000595577">
    <property type="component" value="Chromosome"/>
</dbReference>
<proteinExistence type="predicted"/>
<name>A0A7T4FMH4_9FUSO</name>
<dbReference type="EMBL" id="CP066022">
    <property type="protein sequence ID" value="QQB73219.1"/>
    <property type="molecule type" value="Genomic_DNA"/>
</dbReference>
<dbReference type="RefSeq" id="WP_198480144.1">
    <property type="nucleotide sequence ID" value="NZ_CP066022.1"/>
</dbReference>
<feature type="transmembrane region" description="Helical" evidence="1">
    <location>
        <begin position="44"/>
        <end position="66"/>
    </location>
</feature>